<evidence type="ECO:0000313" key="3">
    <source>
        <dbReference type="Proteomes" id="UP000193560"/>
    </source>
</evidence>
<keyword evidence="1" id="KW-1133">Transmembrane helix</keyword>
<feature type="transmembrane region" description="Helical" evidence="1">
    <location>
        <begin position="36"/>
        <end position="54"/>
    </location>
</feature>
<protein>
    <submittedName>
        <fullName evidence="2">Uncharacterized protein</fullName>
    </submittedName>
</protein>
<name>A0A1X2IJE5_9FUNG</name>
<dbReference type="AlphaFoldDB" id="A0A1X2IJE5"/>
<keyword evidence="3" id="KW-1185">Reference proteome</keyword>
<dbReference type="Proteomes" id="UP000193560">
    <property type="component" value="Unassembled WGS sequence"/>
</dbReference>
<keyword evidence="1" id="KW-0812">Transmembrane</keyword>
<comment type="caution">
    <text evidence="2">The sequence shown here is derived from an EMBL/GenBank/DDBJ whole genome shotgun (WGS) entry which is preliminary data.</text>
</comment>
<reference evidence="2 3" key="1">
    <citation type="submission" date="2016-07" db="EMBL/GenBank/DDBJ databases">
        <title>Pervasive Adenine N6-methylation of Active Genes in Fungi.</title>
        <authorList>
            <consortium name="DOE Joint Genome Institute"/>
            <person name="Mondo S.J."/>
            <person name="Dannebaum R.O."/>
            <person name="Kuo R.C."/>
            <person name="Labutti K."/>
            <person name="Haridas S."/>
            <person name="Kuo A."/>
            <person name="Salamov A."/>
            <person name="Ahrendt S.R."/>
            <person name="Lipzen A."/>
            <person name="Sullivan W."/>
            <person name="Andreopoulos W.B."/>
            <person name="Clum A."/>
            <person name="Lindquist E."/>
            <person name="Daum C."/>
            <person name="Ramamoorthy G.K."/>
            <person name="Gryganskyi A."/>
            <person name="Culley D."/>
            <person name="Magnuson J.K."/>
            <person name="James T.Y."/>
            <person name="O'Malley M.A."/>
            <person name="Stajich J.E."/>
            <person name="Spatafora J.W."/>
            <person name="Visel A."/>
            <person name="Grigoriev I.V."/>
        </authorList>
    </citation>
    <scope>NUCLEOTIDE SEQUENCE [LARGE SCALE GENOMIC DNA]</scope>
    <source>
        <strain evidence="2 3">NRRL 1336</strain>
    </source>
</reference>
<dbReference type="EMBL" id="MCGE01000009">
    <property type="protein sequence ID" value="ORZ17695.1"/>
    <property type="molecule type" value="Genomic_DNA"/>
</dbReference>
<evidence type="ECO:0000256" key="1">
    <source>
        <dbReference type="SAM" id="Phobius"/>
    </source>
</evidence>
<accession>A0A1X2IJE5</accession>
<proteinExistence type="predicted"/>
<organism evidence="2 3">
    <name type="scientific">Absidia repens</name>
    <dbReference type="NCBI Taxonomy" id="90262"/>
    <lineage>
        <taxon>Eukaryota</taxon>
        <taxon>Fungi</taxon>
        <taxon>Fungi incertae sedis</taxon>
        <taxon>Mucoromycota</taxon>
        <taxon>Mucoromycotina</taxon>
        <taxon>Mucoromycetes</taxon>
        <taxon>Mucorales</taxon>
        <taxon>Cunninghamellaceae</taxon>
        <taxon>Absidia</taxon>
    </lineage>
</organism>
<gene>
    <name evidence="2" type="ORF">BCR42DRAFT_238510</name>
</gene>
<evidence type="ECO:0000313" key="2">
    <source>
        <dbReference type="EMBL" id="ORZ17695.1"/>
    </source>
</evidence>
<sequence length="69" mass="8311">MVLTVKSKNFSHSLEIRMSHFSLYYISIYPLDFMSLHLYSTIAHDQFIIMYLLLWKNNKRMGRYGQSCQ</sequence>
<keyword evidence="1" id="KW-0472">Membrane</keyword>